<keyword evidence="4" id="KW-0472">Membrane</keyword>
<dbReference type="Pfam" id="PF03712">
    <property type="entry name" value="Cu2_monoox_C"/>
    <property type="match status" value="1"/>
</dbReference>
<dbReference type="Gene3D" id="2.60.120.230">
    <property type="match status" value="1"/>
</dbReference>
<dbReference type="Gene3D" id="2.60.120.310">
    <property type="entry name" value="Copper type II, ascorbate-dependent monooxygenase, N-terminal domain"/>
    <property type="match status" value="1"/>
</dbReference>
<dbReference type="Gene3D" id="2.60.40.1210">
    <property type="entry name" value="Cellobiose dehydrogenase, cytochrome domain"/>
    <property type="match status" value="1"/>
</dbReference>
<keyword evidence="9" id="KW-0560">Oxidoreductase</keyword>
<evidence type="ECO:0000256" key="4">
    <source>
        <dbReference type="ARBA" id="ARBA00023136"/>
    </source>
</evidence>
<dbReference type="AlphaFoldDB" id="A0A226EFG7"/>
<dbReference type="GO" id="GO:0006589">
    <property type="term" value="P:octopamine biosynthetic process"/>
    <property type="evidence" value="ECO:0007669"/>
    <property type="project" value="TreeGrafter"/>
</dbReference>
<keyword evidence="10" id="KW-1185">Reference proteome</keyword>
<proteinExistence type="inferred from homology"/>
<dbReference type="GO" id="GO:0005507">
    <property type="term" value="F:copper ion binding"/>
    <property type="evidence" value="ECO:0007669"/>
    <property type="project" value="InterPro"/>
</dbReference>
<dbReference type="InterPro" id="IPR005018">
    <property type="entry name" value="DOMON_domain"/>
</dbReference>
<evidence type="ECO:0000313" key="9">
    <source>
        <dbReference type="EMBL" id="OXA56383.1"/>
    </source>
</evidence>
<dbReference type="SMART" id="SM00664">
    <property type="entry name" value="DoH"/>
    <property type="match status" value="1"/>
</dbReference>
<feature type="signal peptide" evidence="7">
    <location>
        <begin position="1"/>
        <end position="19"/>
    </location>
</feature>
<dbReference type="InterPro" id="IPR014784">
    <property type="entry name" value="Cu2_ascorb_mOase-like_C"/>
</dbReference>
<dbReference type="OrthoDB" id="10003276at2759"/>
<dbReference type="GO" id="GO:0005615">
    <property type="term" value="C:extracellular space"/>
    <property type="evidence" value="ECO:0007669"/>
    <property type="project" value="TreeGrafter"/>
</dbReference>
<evidence type="ECO:0000256" key="3">
    <source>
        <dbReference type="ARBA" id="ARBA00022729"/>
    </source>
</evidence>
<dbReference type="OMA" id="MELTSAN"/>
<dbReference type="EMBL" id="LNIX01000004">
    <property type="protein sequence ID" value="OXA56383.1"/>
    <property type="molecule type" value="Genomic_DNA"/>
</dbReference>
<keyword evidence="6" id="KW-0325">Glycoprotein</keyword>
<evidence type="ECO:0000256" key="2">
    <source>
        <dbReference type="ARBA" id="ARBA00010676"/>
    </source>
</evidence>
<comment type="caution">
    <text evidence="9">The sequence shown here is derived from an EMBL/GenBank/DDBJ whole genome shotgun (WGS) entry which is preliminary data.</text>
</comment>
<evidence type="ECO:0000256" key="6">
    <source>
        <dbReference type="ARBA" id="ARBA00023180"/>
    </source>
</evidence>
<comment type="similarity">
    <text evidence="2">Belongs to the copper type II ascorbate-dependent monooxygenase family.</text>
</comment>
<keyword evidence="9" id="KW-0503">Monooxygenase</keyword>
<dbReference type="InterPro" id="IPR008977">
    <property type="entry name" value="PHM/PNGase_F_dom_sf"/>
</dbReference>
<protein>
    <submittedName>
        <fullName evidence="9">DBH-like monooxygenase protein 1</fullName>
    </submittedName>
</protein>
<dbReference type="PANTHER" id="PTHR10157:SF23">
    <property type="entry name" value="MOXD1 HOMOLOG 1"/>
    <property type="match status" value="1"/>
</dbReference>
<dbReference type="Pfam" id="PF03351">
    <property type="entry name" value="DOMON"/>
    <property type="match status" value="1"/>
</dbReference>
<dbReference type="CDD" id="cd09631">
    <property type="entry name" value="DOMON_DOH"/>
    <property type="match status" value="1"/>
</dbReference>
<feature type="chain" id="PRO_5013030982" evidence="7">
    <location>
        <begin position="20"/>
        <end position="520"/>
    </location>
</feature>
<dbReference type="GO" id="GO:0004500">
    <property type="term" value="F:dopamine beta-monooxygenase activity"/>
    <property type="evidence" value="ECO:0007669"/>
    <property type="project" value="InterPro"/>
</dbReference>
<dbReference type="PANTHER" id="PTHR10157">
    <property type="entry name" value="DOPAMINE BETA HYDROXYLASE RELATED"/>
    <property type="match status" value="1"/>
</dbReference>
<keyword evidence="5" id="KW-1015">Disulfide bond</keyword>
<dbReference type="GO" id="GO:0042421">
    <property type="term" value="P:norepinephrine biosynthetic process"/>
    <property type="evidence" value="ECO:0007669"/>
    <property type="project" value="TreeGrafter"/>
</dbReference>
<gene>
    <name evidence="9" type="ORF">Fcan01_08807</name>
</gene>
<dbReference type="InterPro" id="IPR000323">
    <property type="entry name" value="Cu2_ascorb_mOase_N"/>
</dbReference>
<evidence type="ECO:0000256" key="5">
    <source>
        <dbReference type="ARBA" id="ARBA00023157"/>
    </source>
</evidence>
<dbReference type="PROSITE" id="PS50836">
    <property type="entry name" value="DOMON"/>
    <property type="match status" value="1"/>
</dbReference>
<name>A0A226EFG7_FOLCA</name>
<comment type="subcellular location">
    <subcellularLocation>
        <location evidence="1">Membrane</location>
    </subcellularLocation>
</comment>
<keyword evidence="3 7" id="KW-0732">Signal</keyword>
<dbReference type="FunFam" id="2.60.40.1210:FF:000001">
    <property type="entry name" value="Monooxygenase, DBH-like 1, like"/>
    <property type="match status" value="1"/>
</dbReference>
<dbReference type="InterPro" id="IPR036939">
    <property type="entry name" value="Cu2_ascorb_mOase_N_sf"/>
</dbReference>
<accession>A0A226EFG7</accession>
<dbReference type="Pfam" id="PF01082">
    <property type="entry name" value="Cu2_monooxygen"/>
    <property type="match status" value="1"/>
</dbReference>
<feature type="domain" description="DOMON" evidence="8">
    <location>
        <begin position="27"/>
        <end position="141"/>
    </location>
</feature>
<organism evidence="9 10">
    <name type="scientific">Folsomia candida</name>
    <name type="common">Springtail</name>
    <dbReference type="NCBI Taxonomy" id="158441"/>
    <lineage>
        <taxon>Eukaryota</taxon>
        <taxon>Metazoa</taxon>
        <taxon>Ecdysozoa</taxon>
        <taxon>Arthropoda</taxon>
        <taxon>Hexapoda</taxon>
        <taxon>Collembola</taxon>
        <taxon>Entomobryomorpha</taxon>
        <taxon>Isotomoidea</taxon>
        <taxon>Isotomidae</taxon>
        <taxon>Proisotominae</taxon>
        <taxon>Folsomia</taxon>
    </lineage>
</organism>
<evidence type="ECO:0000313" key="10">
    <source>
        <dbReference type="Proteomes" id="UP000198287"/>
    </source>
</evidence>
<dbReference type="InterPro" id="IPR000945">
    <property type="entry name" value="DBH-like"/>
</dbReference>
<dbReference type="GO" id="GO:0042420">
    <property type="term" value="P:dopamine catabolic process"/>
    <property type="evidence" value="ECO:0007669"/>
    <property type="project" value="TreeGrafter"/>
</dbReference>
<dbReference type="Proteomes" id="UP000198287">
    <property type="component" value="Unassembled WGS sequence"/>
</dbReference>
<reference evidence="9 10" key="1">
    <citation type="submission" date="2015-12" db="EMBL/GenBank/DDBJ databases">
        <title>The genome of Folsomia candida.</title>
        <authorList>
            <person name="Faddeeva A."/>
            <person name="Derks M.F."/>
            <person name="Anvar Y."/>
            <person name="Smit S."/>
            <person name="Van Straalen N."/>
            <person name="Roelofs D."/>
        </authorList>
    </citation>
    <scope>NUCLEOTIDE SEQUENCE [LARGE SCALE GENOMIC DNA]</scope>
    <source>
        <strain evidence="9 10">VU population</strain>
        <tissue evidence="9">Whole body</tissue>
    </source>
</reference>
<evidence type="ECO:0000256" key="1">
    <source>
        <dbReference type="ARBA" id="ARBA00004370"/>
    </source>
</evidence>
<evidence type="ECO:0000256" key="7">
    <source>
        <dbReference type="SAM" id="SignalP"/>
    </source>
</evidence>
<dbReference type="GO" id="GO:0030667">
    <property type="term" value="C:secretory granule membrane"/>
    <property type="evidence" value="ECO:0007669"/>
    <property type="project" value="TreeGrafter"/>
</dbReference>
<dbReference type="InterPro" id="IPR045266">
    <property type="entry name" value="DOH_DOMON"/>
</dbReference>
<dbReference type="SUPFAM" id="SSF49742">
    <property type="entry name" value="PHM/PNGase F"/>
    <property type="match status" value="2"/>
</dbReference>
<sequence length="520" mass="58669">MNLLIKIFCLAAILNLSETFQIYADVEKYNVKWEIDGDLITFSIEAETTGFVGLGFSRGGGMSGADIVVGGVRNGVPYLEDRHAISRSTPILDEEQNVELIEAFENDTHTFIKFSRKLETCDEEGDVAITEDTISLIWSFGATDDLVYHGANRGSRSVNLLDPQGPENPDLSKYKVWELRTVKAMPAADTTYWCTIHKSPNVPRKQHIVGFSAILESPSAYVHTHHMEAYLCHVPPGMESVFETYLNHTGEDCYYPDDPDFPGHFCESIAYGWAIGGEVVLFPDHVGFPLVSGEYFKLEVHYNNPNHLNDVAFDTGLKLYYTEDLRVLDAGRIAIGSEINFTQMIPPNSEKFVTVAHCDVSCTAELPENGVALFNFLIHAHLSGKKLKVRQFRNGEELPWLINDEHYDFNFQATRPFRKEMRLMPGDHLALAGGRTGPPLNHPSDTDPIVELPLEMQGRTFSQVVESVNWTPEVREFYQKVTRFDRHDAYCRPSGVQVKVGYPPHGEDYVPGDVCERRRR</sequence>
<dbReference type="InterPro" id="IPR024548">
    <property type="entry name" value="Cu2_monoox_C"/>
</dbReference>
<evidence type="ECO:0000259" key="8">
    <source>
        <dbReference type="PROSITE" id="PS50836"/>
    </source>
</evidence>